<organism evidence="1">
    <name type="scientific">MELD virus sp</name>
    <dbReference type="NCBI Taxonomy" id="2834287"/>
    <lineage>
        <taxon>Viruses</taxon>
    </lineage>
</organism>
<protein>
    <submittedName>
        <fullName evidence="1">Putative penton capsid protein</fullName>
    </submittedName>
</protein>
<dbReference type="EMBL" id="BK059146">
    <property type="protein sequence ID" value="DAD57286.1"/>
    <property type="molecule type" value="Genomic_DNA"/>
</dbReference>
<accession>A0A8S5L5B1</accession>
<name>A0A8S5L5B1_9VIRU</name>
<proteinExistence type="predicted"/>
<evidence type="ECO:0000313" key="1">
    <source>
        <dbReference type="EMBL" id="DAD57286.1"/>
    </source>
</evidence>
<sequence>MHYSINIQGQPLSGSFTWEKGVYRFKNPYITMMKVLFTPLEGISNSSFNNIDSQNIVTNGKNEKVIFEKGFYTLAEIISMLNEMTYTSFSISNATNAFGCIQMSTNTSVDFSRAPEISYILGLSKTTYLAGQYHGDDIIDITRNRQVIQVFSSIVRTSDLKIANQNNNLLTTMILDDPQKSYINTIENVNIPICNRFDKLYFSFKTLDGKSINLYGQFELQLTIDDVISEDKSKITKLSQFSIAQVCNTPKTVVKLDRPLSFKQCYISSVSLYTDFQLYNIPEDQIVVIDGNTTDHATIEIPKGVYEIEELIALLNTSDALFELIYEAENAFKVSVNYFYRIDFLRAKIVQKILGFDKSVIIKGSETIKKYFLSTSANKLVVTNGSVSHVITIPSTYYTFTQFYETVGKELNKVIPITRMRIHTEYIEYECSENWYFDRSSVNTTINNFDWTPWFKVNSSLKNLCIERPDITMNGRNGYCFLPDTYVLYDNLITKNMSFYFIDPTVQYTMSENNTTLASGLFNLATNDYTPVTIVSEIVNNLNTIYQHAKNIESTAENATPFEASVHQITSNTYAPTLTLSVVATNHTGNCLKKSNKNYVFEVWSKDVEYGQTVSIDKDITYTVQYSTDSVIESYTIAKGVYNQEKLINDIVANINHRQTIVGKPRIVATKTLNQRTQILCRDNTVPSIITTCSDVMFPIPNKTWRGFFFTYRQAECVKMPTLATPQQYLTAFKNGIKSTLFKEMTNNTIQTKCSHKIYFVNPTSLTKVSPSFNNNTQSSFFYYRNTTTINTQFQILLLFHTKLITNNTHLTYKNSSNVTKTITLQSGYHTQEEFIQDMNTQFDVNDIPLIWNYTSDAYMIKTDDPFTLTCSLLDDSFFGLSTPVSGAISHIWRIPFNQRIQLDNTDALYSDNPVDITNNLSLLKLYCNIVKSKTKPLLCNINIDDLHKNYFYKNRLIIPCSDQLDRLEYEFRNENDQELSFLGNIYLLITFTVQE</sequence>
<reference evidence="1" key="1">
    <citation type="journal article" date="2021" name="Proc. Natl. Acad. Sci. U.S.A.">
        <title>A Catalog of Tens of Thousands of Viruses from Human Metagenomes Reveals Hidden Associations with Chronic Diseases.</title>
        <authorList>
            <person name="Tisza M.J."/>
            <person name="Buck C.B."/>
        </authorList>
    </citation>
    <scope>NUCLEOTIDE SEQUENCE</scope>
    <source>
        <strain evidence="1">CtWXX4</strain>
    </source>
</reference>